<dbReference type="GO" id="GO:0008677">
    <property type="term" value="F:2-dehydropantoate 2-reductase activity"/>
    <property type="evidence" value="ECO:0007669"/>
    <property type="project" value="UniProtKB-EC"/>
</dbReference>
<dbReference type="SUPFAM" id="SSF51735">
    <property type="entry name" value="NAD(P)-binding Rossmann-fold domains"/>
    <property type="match status" value="1"/>
</dbReference>
<dbReference type="OrthoDB" id="8555723at2"/>
<dbReference type="InterPro" id="IPR013332">
    <property type="entry name" value="KPR_N"/>
</dbReference>
<evidence type="ECO:0000256" key="9">
    <source>
        <dbReference type="ARBA" id="ARBA00032024"/>
    </source>
</evidence>
<dbReference type="Proteomes" id="UP000295281">
    <property type="component" value="Unassembled WGS sequence"/>
</dbReference>
<evidence type="ECO:0000259" key="13">
    <source>
        <dbReference type="Pfam" id="PF08546"/>
    </source>
</evidence>
<dbReference type="NCBIfam" id="NF005091">
    <property type="entry name" value="PRK06522.2-2"/>
    <property type="match status" value="1"/>
</dbReference>
<dbReference type="PANTHER" id="PTHR43765:SF2">
    <property type="entry name" value="2-DEHYDROPANTOATE 2-REDUCTASE"/>
    <property type="match status" value="1"/>
</dbReference>
<comment type="pathway">
    <text evidence="2 11">Cofactor biosynthesis; (R)-pantothenate biosynthesis; (R)-pantoate from 3-methyl-2-oxobutanoate: step 2/2.</text>
</comment>
<dbReference type="FunFam" id="1.10.1040.10:FF:000017">
    <property type="entry name" value="2-dehydropantoate 2-reductase"/>
    <property type="match status" value="1"/>
</dbReference>
<name>A0A4R6UGN0_9ACTN</name>
<dbReference type="InterPro" id="IPR013752">
    <property type="entry name" value="KPA_reductase"/>
</dbReference>
<evidence type="ECO:0000313" key="15">
    <source>
        <dbReference type="Proteomes" id="UP000295281"/>
    </source>
</evidence>
<comment type="function">
    <text evidence="1 11">Catalyzes the NADPH-dependent reduction of ketopantoate into pantoic acid.</text>
</comment>
<dbReference type="GO" id="GO:0015940">
    <property type="term" value="P:pantothenate biosynthetic process"/>
    <property type="evidence" value="ECO:0007669"/>
    <property type="project" value="UniProtKB-UniPathway"/>
</dbReference>
<evidence type="ECO:0000256" key="5">
    <source>
        <dbReference type="ARBA" id="ARBA00019465"/>
    </source>
</evidence>
<evidence type="ECO:0000313" key="14">
    <source>
        <dbReference type="EMBL" id="TDQ45990.1"/>
    </source>
</evidence>
<evidence type="ECO:0000256" key="11">
    <source>
        <dbReference type="RuleBase" id="RU362068"/>
    </source>
</evidence>
<evidence type="ECO:0000259" key="12">
    <source>
        <dbReference type="Pfam" id="PF02558"/>
    </source>
</evidence>
<keyword evidence="15" id="KW-1185">Reference proteome</keyword>
<accession>A0A4R6UGN0</accession>
<dbReference type="RefSeq" id="WP_133743303.1">
    <property type="nucleotide sequence ID" value="NZ_SNYN01000027.1"/>
</dbReference>
<evidence type="ECO:0000256" key="4">
    <source>
        <dbReference type="ARBA" id="ARBA00013014"/>
    </source>
</evidence>
<dbReference type="GO" id="GO:0005737">
    <property type="term" value="C:cytoplasm"/>
    <property type="evidence" value="ECO:0007669"/>
    <property type="project" value="TreeGrafter"/>
</dbReference>
<sequence length="324" mass="34200">MTESTTAESATRAPEPFGRARRVAVVGAGAIGAVVAEAAHQAGHQVTLCVRRPLDSITVEREGSRRCLRLPTATAPDAVTSPVDWLLLATKAQDAPRALGWIRRLAGAGTTVVALQNGVDHHERVAPLLALGELLPALVYVSAERVSRDHVRHRWGRRIVVPAGPAGTALGRLLAGTEVEVACDPDFTTAAWRKLLTNLAANPLTALTLRRIGVLQHPDVRELARGILTEAVAVGRAEGAKLLDTDVDQTLDFFAAMPPYSGTSMLHDRMAGRSVEHDLITGALVRAAERHGIATPLNRTVLALLRALDDAGAVGVQSPLAGVG</sequence>
<feature type="domain" description="Ketopantoate reductase N-terminal" evidence="12">
    <location>
        <begin position="23"/>
        <end position="163"/>
    </location>
</feature>
<dbReference type="InterPro" id="IPR050838">
    <property type="entry name" value="Ketopantoate_reductase"/>
</dbReference>
<feature type="domain" description="Ketopantoate reductase C-terminal" evidence="13">
    <location>
        <begin position="186"/>
        <end position="308"/>
    </location>
</feature>
<dbReference type="NCBIfam" id="TIGR00745">
    <property type="entry name" value="apbA_panE"/>
    <property type="match status" value="1"/>
</dbReference>
<evidence type="ECO:0000256" key="1">
    <source>
        <dbReference type="ARBA" id="ARBA00002919"/>
    </source>
</evidence>
<dbReference type="Pfam" id="PF08546">
    <property type="entry name" value="ApbA_C"/>
    <property type="match status" value="1"/>
</dbReference>
<organism evidence="14 15">
    <name type="scientific">Actinorugispora endophytica</name>
    <dbReference type="NCBI Taxonomy" id="1605990"/>
    <lineage>
        <taxon>Bacteria</taxon>
        <taxon>Bacillati</taxon>
        <taxon>Actinomycetota</taxon>
        <taxon>Actinomycetes</taxon>
        <taxon>Streptosporangiales</taxon>
        <taxon>Nocardiopsidaceae</taxon>
        <taxon>Actinorugispora</taxon>
    </lineage>
</organism>
<keyword evidence="7 11" id="KW-0521">NADP</keyword>
<dbReference type="InterPro" id="IPR013328">
    <property type="entry name" value="6PGD_dom2"/>
</dbReference>
<evidence type="ECO:0000256" key="3">
    <source>
        <dbReference type="ARBA" id="ARBA00007870"/>
    </source>
</evidence>
<dbReference type="Gene3D" id="1.10.1040.10">
    <property type="entry name" value="N-(1-d-carboxylethyl)-l-norvaline Dehydrogenase, domain 2"/>
    <property type="match status" value="1"/>
</dbReference>
<dbReference type="GO" id="GO:0050661">
    <property type="term" value="F:NADP binding"/>
    <property type="evidence" value="ECO:0007669"/>
    <property type="project" value="TreeGrafter"/>
</dbReference>
<dbReference type="Pfam" id="PF02558">
    <property type="entry name" value="ApbA"/>
    <property type="match status" value="1"/>
</dbReference>
<dbReference type="InterPro" id="IPR008927">
    <property type="entry name" value="6-PGluconate_DH-like_C_sf"/>
</dbReference>
<evidence type="ECO:0000256" key="2">
    <source>
        <dbReference type="ARBA" id="ARBA00004994"/>
    </source>
</evidence>
<dbReference type="Gene3D" id="3.40.50.720">
    <property type="entry name" value="NAD(P)-binding Rossmann-like Domain"/>
    <property type="match status" value="1"/>
</dbReference>
<proteinExistence type="inferred from homology"/>
<comment type="similarity">
    <text evidence="3 11">Belongs to the ketopantoate reductase family.</text>
</comment>
<evidence type="ECO:0000256" key="8">
    <source>
        <dbReference type="ARBA" id="ARBA00023002"/>
    </source>
</evidence>
<dbReference type="UniPathway" id="UPA00028">
    <property type="reaction ID" value="UER00004"/>
</dbReference>
<protein>
    <recommendedName>
        <fullName evidence="5 11">2-dehydropantoate 2-reductase</fullName>
        <ecNumber evidence="4 11">1.1.1.169</ecNumber>
    </recommendedName>
    <alternativeName>
        <fullName evidence="9 11">Ketopantoate reductase</fullName>
    </alternativeName>
</protein>
<comment type="catalytic activity">
    <reaction evidence="10 11">
        <text>(R)-pantoate + NADP(+) = 2-dehydropantoate + NADPH + H(+)</text>
        <dbReference type="Rhea" id="RHEA:16233"/>
        <dbReference type="ChEBI" id="CHEBI:11561"/>
        <dbReference type="ChEBI" id="CHEBI:15378"/>
        <dbReference type="ChEBI" id="CHEBI:15980"/>
        <dbReference type="ChEBI" id="CHEBI:57783"/>
        <dbReference type="ChEBI" id="CHEBI:58349"/>
        <dbReference type="EC" id="1.1.1.169"/>
    </reaction>
</comment>
<dbReference type="SUPFAM" id="SSF48179">
    <property type="entry name" value="6-phosphogluconate dehydrogenase C-terminal domain-like"/>
    <property type="match status" value="1"/>
</dbReference>
<dbReference type="AlphaFoldDB" id="A0A4R6UGN0"/>
<comment type="caution">
    <text evidence="14">The sequence shown here is derived from an EMBL/GenBank/DDBJ whole genome shotgun (WGS) entry which is preliminary data.</text>
</comment>
<dbReference type="EMBL" id="SNYN01000027">
    <property type="protein sequence ID" value="TDQ45990.1"/>
    <property type="molecule type" value="Genomic_DNA"/>
</dbReference>
<gene>
    <name evidence="14" type="ORF">EV190_12749</name>
</gene>
<evidence type="ECO:0000256" key="10">
    <source>
        <dbReference type="ARBA" id="ARBA00048793"/>
    </source>
</evidence>
<dbReference type="InterPro" id="IPR003710">
    <property type="entry name" value="ApbA"/>
</dbReference>
<dbReference type="EC" id="1.1.1.169" evidence="4 11"/>
<dbReference type="PANTHER" id="PTHR43765">
    <property type="entry name" value="2-DEHYDROPANTOATE 2-REDUCTASE-RELATED"/>
    <property type="match status" value="1"/>
</dbReference>
<keyword evidence="8 11" id="KW-0560">Oxidoreductase</keyword>
<keyword evidence="6 11" id="KW-0566">Pantothenate biosynthesis</keyword>
<evidence type="ECO:0000256" key="6">
    <source>
        <dbReference type="ARBA" id="ARBA00022655"/>
    </source>
</evidence>
<dbReference type="InterPro" id="IPR036291">
    <property type="entry name" value="NAD(P)-bd_dom_sf"/>
</dbReference>
<reference evidence="14 15" key="1">
    <citation type="submission" date="2019-03" db="EMBL/GenBank/DDBJ databases">
        <title>Genomic Encyclopedia of Type Strains, Phase IV (KMG-IV): sequencing the most valuable type-strain genomes for metagenomic binning, comparative biology and taxonomic classification.</title>
        <authorList>
            <person name="Goeker M."/>
        </authorList>
    </citation>
    <scope>NUCLEOTIDE SEQUENCE [LARGE SCALE GENOMIC DNA]</scope>
    <source>
        <strain evidence="14 15">DSM 46770</strain>
    </source>
</reference>
<evidence type="ECO:0000256" key="7">
    <source>
        <dbReference type="ARBA" id="ARBA00022857"/>
    </source>
</evidence>